<dbReference type="PANTHER" id="PTHR43135:SF3">
    <property type="entry name" value="ALPHA-D-RIBOSE 1-METHYLPHOSPHONATE 5-TRIPHOSPHATE DIPHOSPHATASE"/>
    <property type="match status" value="1"/>
</dbReference>
<dbReference type="Pfam" id="PF07969">
    <property type="entry name" value="Amidohydro_3"/>
    <property type="match status" value="1"/>
</dbReference>
<dbReference type="RefSeq" id="WP_407051271.1">
    <property type="nucleotide sequence ID" value="NZ_CP158568.1"/>
</dbReference>
<dbReference type="EMBL" id="CP158568">
    <property type="protein sequence ID" value="XBY46174.1"/>
    <property type="molecule type" value="Genomic_DNA"/>
</dbReference>
<feature type="domain" description="Amidohydrolase 3" evidence="1">
    <location>
        <begin position="250"/>
        <end position="398"/>
    </location>
</feature>
<proteinExistence type="predicted"/>
<organism evidence="2">
    <name type="scientific">Methyloraptor flagellatus</name>
    <dbReference type="NCBI Taxonomy" id="3162530"/>
    <lineage>
        <taxon>Bacteria</taxon>
        <taxon>Pseudomonadati</taxon>
        <taxon>Pseudomonadota</taxon>
        <taxon>Alphaproteobacteria</taxon>
        <taxon>Hyphomicrobiales</taxon>
        <taxon>Ancalomicrobiaceae</taxon>
        <taxon>Methyloraptor</taxon>
    </lineage>
</organism>
<dbReference type="PANTHER" id="PTHR43135">
    <property type="entry name" value="ALPHA-D-RIBOSE 1-METHYLPHOSPHONATE 5-TRIPHOSPHATE DIPHOSPHATASE"/>
    <property type="match status" value="1"/>
</dbReference>
<dbReference type="PIRSF" id="PIRSF038971">
    <property type="entry name" value="PhnM"/>
    <property type="match status" value="1"/>
</dbReference>
<dbReference type="AlphaFoldDB" id="A0AAU7XHG2"/>
<protein>
    <submittedName>
        <fullName evidence="2">Alpha-D-ribose 1-methylphosphonate 5-triphosphate diphosphatase</fullName>
    </submittedName>
</protein>
<dbReference type="GO" id="GO:0019700">
    <property type="term" value="P:organic phosphonate catabolic process"/>
    <property type="evidence" value="ECO:0007669"/>
    <property type="project" value="InterPro"/>
</dbReference>
<sequence length="407" mass="43826">MAEQSATVIEGARVIFADRVATASVRFEDGVITAIDGARDGATVIDGRGFLLAPALIDVHGDAFERQVMPRPGVGLPIAPALLETDRQLAANGIATTYHALTLSWEPGLRSVANGRAIVEGLRDLAPRLTVENRVQLRWETFCFEAIELIEAALAGPLAPSIAFNDHTSMALLDPAVPMQDRPFDQDPNFPVVDIDSPAFEGKMEERAKRSHMTKQDFVRLIRNIWDRRPEVPAAIAKVASAGRARGVPMFSHDDSRTETRDYYRGLGARVSEFPMNLTVARAAREAGDILVFGAPNAARGGSHLGSPGAADMIRAGLCDVLASDYYYPAMLLAMARLKADDVAPLEQLWPLVSGNAARASGLDDRGVIAEGKRADLVLVDWPEAGAPAIRRTFVAGREAYRAIPAG</sequence>
<evidence type="ECO:0000259" key="1">
    <source>
        <dbReference type="Pfam" id="PF07969"/>
    </source>
</evidence>
<dbReference type="InterPro" id="IPR011059">
    <property type="entry name" value="Metal-dep_hydrolase_composite"/>
</dbReference>
<dbReference type="KEGG" id="mflg:ABS361_08075"/>
<dbReference type="InterPro" id="IPR032466">
    <property type="entry name" value="Metal_Hydrolase"/>
</dbReference>
<dbReference type="InterPro" id="IPR013108">
    <property type="entry name" value="Amidohydro_3"/>
</dbReference>
<reference evidence="2" key="1">
    <citation type="submission" date="2024-06" db="EMBL/GenBank/DDBJ databases">
        <title>Methylostella associata gen. nov., sp. nov., a novel Ancalomicrobiaceae-affiliated facultatively methylotrophic bacteria that feed on methanotrophs of the genus Methylococcus.</title>
        <authorList>
            <person name="Saltykova V."/>
            <person name="Danilova O.V."/>
            <person name="Oshkin I.Y."/>
            <person name="Belova S.E."/>
            <person name="Pimenov N.V."/>
            <person name="Dedysh S.N."/>
        </authorList>
    </citation>
    <scope>NUCLEOTIDE SEQUENCE</scope>
    <source>
        <strain evidence="2">S20</strain>
    </source>
</reference>
<evidence type="ECO:0000313" key="2">
    <source>
        <dbReference type="EMBL" id="XBY46174.1"/>
    </source>
</evidence>
<dbReference type="SUPFAM" id="SSF51338">
    <property type="entry name" value="Composite domain of metallo-dependent hydrolases"/>
    <property type="match status" value="1"/>
</dbReference>
<accession>A0AAU7XHG2</accession>
<dbReference type="Gene3D" id="3.20.20.140">
    <property type="entry name" value="Metal-dependent hydrolases"/>
    <property type="match status" value="2"/>
</dbReference>
<dbReference type="InterPro" id="IPR012696">
    <property type="entry name" value="PhnM"/>
</dbReference>
<dbReference type="InterPro" id="IPR051781">
    <property type="entry name" value="Metallo-dep_Hydrolase"/>
</dbReference>
<dbReference type="NCBIfam" id="NF011987">
    <property type="entry name" value="PRK15446.2-3"/>
    <property type="match status" value="1"/>
</dbReference>
<dbReference type="GO" id="GO:0016810">
    <property type="term" value="F:hydrolase activity, acting on carbon-nitrogen (but not peptide) bonds"/>
    <property type="evidence" value="ECO:0007669"/>
    <property type="project" value="InterPro"/>
</dbReference>
<dbReference type="SUPFAM" id="SSF51556">
    <property type="entry name" value="Metallo-dependent hydrolases"/>
    <property type="match status" value="1"/>
</dbReference>
<name>A0AAU7XHG2_9HYPH</name>
<gene>
    <name evidence="2" type="ORF">ABS361_08075</name>
</gene>